<dbReference type="PANTHER" id="PTHR22946:SF0">
    <property type="entry name" value="DIENELACTONE HYDROLASE DOMAIN-CONTAINING PROTEIN"/>
    <property type="match status" value="1"/>
</dbReference>
<dbReference type="GeneID" id="8572114"/>
<dbReference type="InterPro" id="IPR029058">
    <property type="entry name" value="AB_hydrolase_fold"/>
</dbReference>
<dbReference type="RefSeq" id="XP_045095044.1">
    <property type="nucleotide sequence ID" value="XM_045242146.1"/>
</dbReference>
<organism evidence="2 3">
    <name type="scientific">Caenorhabditis briggsae</name>
    <dbReference type="NCBI Taxonomy" id="6238"/>
    <lineage>
        <taxon>Eukaryota</taxon>
        <taxon>Metazoa</taxon>
        <taxon>Ecdysozoa</taxon>
        <taxon>Nematoda</taxon>
        <taxon>Chromadorea</taxon>
        <taxon>Rhabditida</taxon>
        <taxon>Rhabditina</taxon>
        <taxon>Rhabditomorpha</taxon>
        <taxon>Rhabditoidea</taxon>
        <taxon>Rhabditidae</taxon>
        <taxon>Peloderinae</taxon>
        <taxon>Caenorhabditis</taxon>
    </lineage>
</organism>
<dbReference type="EMBL" id="HE600938">
    <property type="protein sequence ID" value="CAP31919.2"/>
    <property type="molecule type" value="Genomic_DNA"/>
</dbReference>
<dbReference type="PANTHER" id="PTHR22946">
    <property type="entry name" value="DIENELACTONE HYDROLASE DOMAIN-CONTAINING PROTEIN-RELATED"/>
    <property type="match status" value="1"/>
</dbReference>
<gene>
    <name evidence="2 4" type="ORF">CBG13058</name>
    <name evidence="2" type="ORF">CBG_13058</name>
</gene>
<dbReference type="OMA" id="SHAKAMH"/>
<dbReference type="InterPro" id="IPR050261">
    <property type="entry name" value="FrsA_esterase"/>
</dbReference>
<dbReference type="FunCoup" id="A8XGZ5">
    <property type="interactions" value="22"/>
</dbReference>
<dbReference type="KEGG" id="cbr:CBG_13058"/>
<dbReference type="InParanoid" id="A8XGZ5"/>
<protein>
    <submittedName>
        <fullName evidence="2">Protein CBG13058</fullName>
    </submittedName>
</protein>
<dbReference type="InterPro" id="IPR002925">
    <property type="entry name" value="Dienelactn_hydro"/>
</dbReference>
<proteinExistence type="predicted"/>
<dbReference type="CTD" id="8572114"/>
<dbReference type="SUPFAM" id="SSF53474">
    <property type="entry name" value="alpha/beta-Hydrolases"/>
    <property type="match status" value="1"/>
</dbReference>
<dbReference type="HOGENOM" id="CLU_054590_3_0_1"/>
<evidence type="ECO:0000313" key="3">
    <source>
        <dbReference type="Proteomes" id="UP000008549"/>
    </source>
</evidence>
<dbReference type="Pfam" id="PF01738">
    <property type="entry name" value="DLH"/>
    <property type="match status" value="1"/>
</dbReference>
<dbReference type="WormBase" id="CBG13058">
    <property type="protein sequence ID" value="CBP35679"/>
    <property type="gene ID" value="WBGene00033889"/>
</dbReference>
<evidence type="ECO:0000259" key="1">
    <source>
        <dbReference type="Pfam" id="PF01738"/>
    </source>
</evidence>
<dbReference type="eggNOG" id="ENOG502S55Z">
    <property type="taxonomic scope" value="Eukaryota"/>
</dbReference>
<keyword evidence="3" id="KW-1185">Reference proteome</keyword>
<reference evidence="2 3" key="2">
    <citation type="journal article" date="2011" name="PLoS Genet.">
        <title>Caenorhabditis briggsae recombinant inbred line genotypes reveal inter-strain incompatibility and the evolution of recombination.</title>
        <authorList>
            <person name="Ross J.A."/>
            <person name="Koboldt D.C."/>
            <person name="Staisch J.E."/>
            <person name="Chamberlin H.M."/>
            <person name="Gupta B.P."/>
            <person name="Miller R.D."/>
            <person name="Baird S.E."/>
            <person name="Haag E.S."/>
        </authorList>
    </citation>
    <scope>NUCLEOTIDE SEQUENCE [LARGE SCALE GENOMIC DNA]</scope>
    <source>
        <strain evidence="2 3">AF16</strain>
    </source>
</reference>
<dbReference type="AlphaFoldDB" id="A8XGZ5"/>
<dbReference type="GO" id="GO:0016787">
    <property type="term" value="F:hydrolase activity"/>
    <property type="evidence" value="ECO:0000318"/>
    <property type="project" value="GO_Central"/>
</dbReference>
<accession>A8XGZ5</accession>
<dbReference type="ESTHER" id="caebr-a8xgz5">
    <property type="family name" value="Dienelactone_hydrolase"/>
</dbReference>
<dbReference type="Gene3D" id="3.40.50.1820">
    <property type="entry name" value="alpha/beta hydrolase"/>
    <property type="match status" value="1"/>
</dbReference>
<reference evidence="2 3" key="1">
    <citation type="journal article" date="2003" name="PLoS Biol.">
        <title>The genome sequence of Caenorhabditis briggsae: a platform for comparative genomics.</title>
        <authorList>
            <person name="Stein L.D."/>
            <person name="Bao Z."/>
            <person name="Blasiar D."/>
            <person name="Blumenthal T."/>
            <person name="Brent M.R."/>
            <person name="Chen N."/>
            <person name="Chinwalla A."/>
            <person name="Clarke L."/>
            <person name="Clee C."/>
            <person name="Coghlan A."/>
            <person name="Coulson A."/>
            <person name="D'Eustachio P."/>
            <person name="Fitch D.H."/>
            <person name="Fulton L.A."/>
            <person name="Fulton R.E."/>
            <person name="Griffiths-Jones S."/>
            <person name="Harris T.W."/>
            <person name="Hillier L.W."/>
            <person name="Kamath R."/>
            <person name="Kuwabara P.E."/>
            <person name="Mardis E.R."/>
            <person name="Marra M.A."/>
            <person name="Miner T.L."/>
            <person name="Minx P."/>
            <person name="Mullikin J.C."/>
            <person name="Plumb R.W."/>
            <person name="Rogers J."/>
            <person name="Schein J.E."/>
            <person name="Sohrmann M."/>
            <person name="Spieth J."/>
            <person name="Stajich J.E."/>
            <person name="Wei C."/>
            <person name="Willey D."/>
            <person name="Wilson R.K."/>
            <person name="Durbin R."/>
            <person name="Waterston R.H."/>
        </authorList>
    </citation>
    <scope>NUCLEOTIDE SEQUENCE [LARGE SCALE GENOMIC DNA]</scope>
    <source>
        <strain evidence="2 3">AF16</strain>
    </source>
</reference>
<dbReference type="STRING" id="6238.A8XGZ5"/>
<feature type="domain" description="Dienelactone hydrolase" evidence="1">
    <location>
        <begin position="18"/>
        <end position="240"/>
    </location>
</feature>
<evidence type="ECO:0000313" key="2">
    <source>
        <dbReference type="EMBL" id="CAP31919.2"/>
    </source>
</evidence>
<sequence>MTVTSKLIDYQDADGNHFEGVVYIPENAKNSAVPAVLVFPAFRGITEFEKERGNQLAEFGYFAFVADVYGKGVRPTERAEAFATMGPLVSNRVEKLKSRLFAALESLKTFSEVDQSKVAAMGYCFGGLCVLDLARYNAPLKAVVSFHGTLKPIPDLPLDPINATAVQVHHGDADFHIAKDQVDGFHEEMRTRQADFVFVSHAKAMHAFTEPEADSLMLQESDTMKKRLKDHGEQQWDYFMKSLLEKKKAFHRIFSFYRVMSTINRTGHNVLRPLV</sequence>
<name>A8XGZ5_CAEBR</name>
<evidence type="ECO:0000313" key="4">
    <source>
        <dbReference type="WormBase" id="CBG13058"/>
    </source>
</evidence>
<dbReference type="Proteomes" id="UP000008549">
    <property type="component" value="Unassembled WGS sequence"/>
</dbReference>